<dbReference type="EMBL" id="OB794597">
    <property type="protein sequence ID" value="CAD7430694.1"/>
    <property type="molecule type" value="Genomic_DNA"/>
</dbReference>
<evidence type="ECO:0000313" key="1">
    <source>
        <dbReference type="EMBL" id="CAD7430694.1"/>
    </source>
</evidence>
<gene>
    <name evidence="1" type="ORF">TMSB3V08_LOCUS7445</name>
</gene>
<sequence>MSHSHERRSYQACVQAAEELVQSLHRVMRFLVRVAKPLKSTDTDGGVKDTCSGNRECCSSAVPIHEPPLKNSLETFIIIRSIFLSTSGKGVVLTSVDSLIELHRLVQWRPWDRNSWRYGPMGQINHETHGGMGPWDRQTMRLMEVWGHGTDKP</sequence>
<reference evidence="1" key="1">
    <citation type="submission" date="2020-11" db="EMBL/GenBank/DDBJ databases">
        <authorList>
            <person name="Tran Van P."/>
        </authorList>
    </citation>
    <scope>NUCLEOTIDE SEQUENCE</scope>
</reference>
<organism evidence="1">
    <name type="scientific">Timema monikensis</name>
    <dbReference type="NCBI Taxonomy" id="170555"/>
    <lineage>
        <taxon>Eukaryota</taxon>
        <taxon>Metazoa</taxon>
        <taxon>Ecdysozoa</taxon>
        <taxon>Arthropoda</taxon>
        <taxon>Hexapoda</taxon>
        <taxon>Insecta</taxon>
        <taxon>Pterygota</taxon>
        <taxon>Neoptera</taxon>
        <taxon>Polyneoptera</taxon>
        <taxon>Phasmatodea</taxon>
        <taxon>Timematodea</taxon>
        <taxon>Timematoidea</taxon>
        <taxon>Timematidae</taxon>
        <taxon>Timema</taxon>
    </lineage>
</organism>
<protein>
    <submittedName>
        <fullName evidence="1">Uncharacterized protein</fullName>
    </submittedName>
</protein>
<dbReference type="AlphaFoldDB" id="A0A7R9ECY5"/>
<name>A0A7R9ECY5_9NEOP</name>
<proteinExistence type="predicted"/>
<accession>A0A7R9ECY5</accession>